<proteinExistence type="predicted"/>
<evidence type="ECO:0000256" key="1">
    <source>
        <dbReference type="SAM" id="MobiDB-lite"/>
    </source>
</evidence>
<dbReference type="VEuPathDB" id="VectorBase:ACUA020739"/>
<sequence>MKADVEMPPSSAFHVPGLDKSKLRGSQEPLDAARAKYPNVIPAPIMIPIEAASDRPIPTKYAIDAVKLYGIESPVKAPPIIPSQSDLDFQFHSNGFQDLAAEEAPIKLAIRVYQGHGRIPSIHVRARILLLRIHLIEPSDVGIVQSGAIVVQTRLRFPLLSRVQIRKLTVKIGPEASEYLAIGKIIVSRHYFSTRYHQPDRSFVIRDYSVQLVITQESNQLLVLVDDWSFNFVVKDLTDEHRIGAIVHKHLSRLAR</sequence>
<keyword evidence="3" id="KW-1185">Reference proteome</keyword>
<dbReference type="Proteomes" id="UP000075883">
    <property type="component" value="Unassembled WGS sequence"/>
</dbReference>
<reference evidence="2" key="2">
    <citation type="submission" date="2020-05" db="UniProtKB">
        <authorList>
            <consortium name="EnsemblMetazoa"/>
        </authorList>
    </citation>
    <scope>IDENTIFICATION</scope>
    <source>
        <strain evidence="2">A-37</strain>
    </source>
</reference>
<dbReference type="EnsemblMetazoa" id="ACUA020739-RA">
    <property type="protein sequence ID" value="ACUA020739-PA"/>
    <property type="gene ID" value="ACUA020739"/>
</dbReference>
<evidence type="ECO:0000313" key="2">
    <source>
        <dbReference type="EnsemblMetazoa" id="ACUA020739-PA"/>
    </source>
</evidence>
<dbReference type="EMBL" id="AXCM01000135">
    <property type="status" value="NOT_ANNOTATED_CDS"/>
    <property type="molecule type" value="Genomic_DNA"/>
</dbReference>
<organism evidence="2 3">
    <name type="scientific">Anopheles culicifacies</name>
    <dbReference type="NCBI Taxonomy" id="139723"/>
    <lineage>
        <taxon>Eukaryota</taxon>
        <taxon>Metazoa</taxon>
        <taxon>Ecdysozoa</taxon>
        <taxon>Arthropoda</taxon>
        <taxon>Hexapoda</taxon>
        <taxon>Insecta</taxon>
        <taxon>Pterygota</taxon>
        <taxon>Neoptera</taxon>
        <taxon>Endopterygota</taxon>
        <taxon>Diptera</taxon>
        <taxon>Nematocera</taxon>
        <taxon>Culicoidea</taxon>
        <taxon>Culicidae</taxon>
        <taxon>Anophelinae</taxon>
        <taxon>Anopheles</taxon>
        <taxon>culicifacies species complex</taxon>
    </lineage>
</organism>
<evidence type="ECO:0000313" key="3">
    <source>
        <dbReference type="Proteomes" id="UP000075883"/>
    </source>
</evidence>
<name>A0A182MKV0_9DIPT</name>
<accession>A0A182MKV0</accession>
<dbReference type="EMBL" id="AXCM01000136">
    <property type="status" value="NOT_ANNOTATED_CDS"/>
    <property type="molecule type" value="Genomic_DNA"/>
</dbReference>
<reference evidence="3" key="1">
    <citation type="submission" date="2013-09" db="EMBL/GenBank/DDBJ databases">
        <title>The Genome Sequence of Anopheles culicifacies species A.</title>
        <authorList>
            <consortium name="The Broad Institute Genomics Platform"/>
            <person name="Neafsey D.E."/>
            <person name="Besansky N."/>
            <person name="Howell P."/>
            <person name="Walton C."/>
            <person name="Young S.K."/>
            <person name="Zeng Q."/>
            <person name="Gargeya S."/>
            <person name="Fitzgerald M."/>
            <person name="Haas B."/>
            <person name="Abouelleil A."/>
            <person name="Allen A.W."/>
            <person name="Alvarado L."/>
            <person name="Arachchi H.M."/>
            <person name="Berlin A.M."/>
            <person name="Chapman S.B."/>
            <person name="Gainer-Dewar J."/>
            <person name="Goldberg J."/>
            <person name="Griggs A."/>
            <person name="Gujja S."/>
            <person name="Hansen M."/>
            <person name="Howarth C."/>
            <person name="Imamovic A."/>
            <person name="Ireland A."/>
            <person name="Larimer J."/>
            <person name="McCowan C."/>
            <person name="Murphy C."/>
            <person name="Pearson M."/>
            <person name="Poon T.W."/>
            <person name="Priest M."/>
            <person name="Roberts A."/>
            <person name="Saif S."/>
            <person name="Shea T."/>
            <person name="Sisk P."/>
            <person name="Sykes S."/>
            <person name="Wortman J."/>
            <person name="Nusbaum C."/>
            <person name="Birren B."/>
        </authorList>
    </citation>
    <scope>NUCLEOTIDE SEQUENCE [LARGE SCALE GENOMIC DNA]</scope>
    <source>
        <strain evidence="3">A-37</strain>
    </source>
</reference>
<feature type="region of interest" description="Disordered" evidence="1">
    <location>
        <begin position="1"/>
        <end position="25"/>
    </location>
</feature>
<protein>
    <submittedName>
        <fullName evidence="2">Uncharacterized protein</fullName>
    </submittedName>
</protein>
<dbReference type="AlphaFoldDB" id="A0A182MKV0"/>